<protein>
    <submittedName>
        <fullName evidence="2">Heterokaryon incompatibility protein-domain-containing protein</fullName>
    </submittedName>
</protein>
<reference evidence="2" key="2">
    <citation type="submission" date="2023-05" db="EMBL/GenBank/DDBJ databases">
        <authorList>
            <consortium name="Lawrence Berkeley National Laboratory"/>
            <person name="Steindorff A."/>
            <person name="Hensen N."/>
            <person name="Bonometti L."/>
            <person name="Westerberg I."/>
            <person name="Brannstrom I.O."/>
            <person name="Guillou S."/>
            <person name="Cros-Aarteil S."/>
            <person name="Calhoun S."/>
            <person name="Haridas S."/>
            <person name="Kuo A."/>
            <person name="Mondo S."/>
            <person name="Pangilinan J."/>
            <person name="Riley R."/>
            <person name="Labutti K."/>
            <person name="Andreopoulos B."/>
            <person name="Lipzen A."/>
            <person name="Chen C."/>
            <person name="Yanf M."/>
            <person name="Daum C."/>
            <person name="Ng V."/>
            <person name="Clum A."/>
            <person name="Ohm R."/>
            <person name="Martin F."/>
            <person name="Silar P."/>
            <person name="Natvig D."/>
            <person name="Lalanne C."/>
            <person name="Gautier V."/>
            <person name="Ament-Velasquez S.L."/>
            <person name="Kruys A."/>
            <person name="Hutchinson M.I."/>
            <person name="Powell A.J."/>
            <person name="Barry K."/>
            <person name="Miller A.N."/>
            <person name="Grigoriev I.V."/>
            <person name="Debuchy R."/>
            <person name="Gladieux P."/>
            <person name="Thoren M.H."/>
            <person name="Johannesson H."/>
        </authorList>
    </citation>
    <scope>NUCLEOTIDE SEQUENCE</scope>
    <source>
        <strain evidence="2">PSN243</strain>
    </source>
</reference>
<dbReference type="Proteomes" id="UP001321760">
    <property type="component" value="Unassembled WGS sequence"/>
</dbReference>
<dbReference type="InterPro" id="IPR052895">
    <property type="entry name" value="HetReg/Transcr_Mod"/>
</dbReference>
<accession>A0AAV9G0J5</accession>
<sequence length="559" mass="62168">MTQSPNISSTKRYPLRHLRHSETSRLLWIDSICINQGDLQERSRQVRLMGDIYRRASKVVAWLGPEADDSTRALAFLRGASNQVRLRWLPGGLFFPEVTPFDGGTTGGDSEYNWRDRYIPLVFRDMPRDYEALRHLINRPWFGRLWIRQEISLGSPQSTIQCGHMQLAWARFQSAIYCMLNWKIDKLYPANTSGHRFGARLVDISNLCFGDDRPLTRLMEGARAAECGDPRDRIYGLLSQFPPAFVHAMDLSPNYAQPTAAVYIDFAKRFMAAENSLNLLTSAGPPTNTPGLPTWVPDWSVDRSLRPHKMAAHANAGGGLSLGHIHPVQGTLKVAGVVLAEIHHVEHEAPATGGRRDLENYEAIYNGIPTLQRVFDFYGGQKAAIEAYCRIIWGDMFSGRALVGDTARPLPTFEYQLIGLYRIILNMESDEPSITDAAGLSAAVAGRSVCVTKEGRLGLAPLSAETGDVLCALMGCDWVMALRPVEKSPGQHSVIGLTYLDGFMSGEDKFTWIDPRLRSFPIDLSGAEDTSDAARDLLGSVTVEMLKEKGVEIQEFQLI</sequence>
<dbReference type="Pfam" id="PF06985">
    <property type="entry name" value="HET"/>
    <property type="match status" value="1"/>
</dbReference>
<comment type="caution">
    <text evidence="2">The sequence shown here is derived from an EMBL/GenBank/DDBJ whole genome shotgun (WGS) entry which is preliminary data.</text>
</comment>
<reference evidence="2" key="1">
    <citation type="journal article" date="2023" name="Mol. Phylogenet. Evol.">
        <title>Genome-scale phylogeny and comparative genomics of the fungal order Sordariales.</title>
        <authorList>
            <person name="Hensen N."/>
            <person name="Bonometti L."/>
            <person name="Westerberg I."/>
            <person name="Brannstrom I.O."/>
            <person name="Guillou S."/>
            <person name="Cros-Aarteil S."/>
            <person name="Calhoun S."/>
            <person name="Haridas S."/>
            <person name="Kuo A."/>
            <person name="Mondo S."/>
            <person name="Pangilinan J."/>
            <person name="Riley R."/>
            <person name="LaButti K."/>
            <person name="Andreopoulos B."/>
            <person name="Lipzen A."/>
            <person name="Chen C."/>
            <person name="Yan M."/>
            <person name="Daum C."/>
            <person name="Ng V."/>
            <person name="Clum A."/>
            <person name="Steindorff A."/>
            <person name="Ohm R.A."/>
            <person name="Martin F."/>
            <person name="Silar P."/>
            <person name="Natvig D.O."/>
            <person name="Lalanne C."/>
            <person name="Gautier V."/>
            <person name="Ament-Velasquez S.L."/>
            <person name="Kruys A."/>
            <person name="Hutchinson M.I."/>
            <person name="Powell A.J."/>
            <person name="Barry K."/>
            <person name="Miller A.N."/>
            <person name="Grigoriev I.V."/>
            <person name="Debuchy R."/>
            <person name="Gladieux P."/>
            <person name="Hiltunen Thoren M."/>
            <person name="Johannesson H."/>
        </authorList>
    </citation>
    <scope>NUCLEOTIDE SEQUENCE</scope>
    <source>
        <strain evidence="2">PSN243</strain>
    </source>
</reference>
<evidence type="ECO:0000259" key="1">
    <source>
        <dbReference type="Pfam" id="PF06985"/>
    </source>
</evidence>
<proteinExistence type="predicted"/>
<gene>
    <name evidence="2" type="ORF">QBC34DRAFT_456577</name>
</gene>
<organism evidence="2 3">
    <name type="scientific">Podospora aff. communis PSN243</name>
    <dbReference type="NCBI Taxonomy" id="3040156"/>
    <lineage>
        <taxon>Eukaryota</taxon>
        <taxon>Fungi</taxon>
        <taxon>Dikarya</taxon>
        <taxon>Ascomycota</taxon>
        <taxon>Pezizomycotina</taxon>
        <taxon>Sordariomycetes</taxon>
        <taxon>Sordariomycetidae</taxon>
        <taxon>Sordariales</taxon>
        <taxon>Podosporaceae</taxon>
        <taxon>Podospora</taxon>
    </lineage>
</organism>
<dbReference type="Pfam" id="PF26639">
    <property type="entry name" value="Het-6_barrel"/>
    <property type="match status" value="1"/>
</dbReference>
<evidence type="ECO:0000313" key="3">
    <source>
        <dbReference type="Proteomes" id="UP001321760"/>
    </source>
</evidence>
<feature type="domain" description="Heterokaryon incompatibility" evidence="1">
    <location>
        <begin position="7"/>
        <end position="150"/>
    </location>
</feature>
<dbReference type="AlphaFoldDB" id="A0AAV9G0J5"/>
<dbReference type="PANTHER" id="PTHR24148">
    <property type="entry name" value="ANKYRIN REPEAT DOMAIN-CONTAINING PROTEIN 39 HOMOLOG-RELATED"/>
    <property type="match status" value="1"/>
</dbReference>
<dbReference type="PANTHER" id="PTHR24148:SF73">
    <property type="entry name" value="HET DOMAIN PROTEIN (AFU_ORTHOLOGUE AFUA_8G01020)"/>
    <property type="match status" value="1"/>
</dbReference>
<dbReference type="EMBL" id="MU866032">
    <property type="protein sequence ID" value="KAK4442119.1"/>
    <property type="molecule type" value="Genomic_DNA"/>
</dbReference>
<name>A0AAV9G0J5_9PEZI</name>
<evidence type="ECO:0000313" key="2">
    <source>
        <dbReference type="EMBL" id="KAK4442119.1"/>
    </source>
</evidence>
<dbReference type="InterPro" id="IPR010730">
    <property type="entry name" value="HET"/>
</dbReference>
<keyword evidence="3" id="KW-1185">Reference proteome</keyword>